<sequence>MRKCQFISLCALSLGIILFCTQLVNAQRVFPPRQLPTYTSQTVLSQLAQANVVYLGETHDNPEDHLIQLQIIEELHRQNPNIAIAMEMFQRPFQFELDRYIGNELTEVRLRERTDYENRWGFPWEYYAPILRFAKANRLPVLALNTPTEITRKVARGGLESLSRAEQQYIPPLSEIRTDNAPYRLLMLQIYEQMHQGSGSSRSFERFFQAQVLWDETMAEVIAQFLQANPDFQVVVLVGQGHVVYGYGIPSRVARRLGSANLVQRVVLLNPPDTSQFKADKSIADFIWRTTLD</sequence>
<dbReference type="InterPro" id="IPR007314">
    <property type="entry name" value="Cofac_haem-bd_dom"/>
</dbReference>
<proteinExistence type="predicted"/>
<accession>A0A926VGQ4</accession>
<name>A0A926VGQ4_9CYAN</name>
<dbReference type="CDD" id="cd14727">
    <property type="entry name" value="ChanN-like"/>
    <property type="match status" value="1"/>
</dbReference>
<keyword evidence="4" id="KW-1185">Reference proteome</keyword>
<dbReference type="RefSeq" id="WP_190468532.1">
    <property type="nucleotide sequence ID" value="NZ_JACJPW010000061.1"/>
</dbReference>
<reference evidence="3" key="1">
    <citation type="journal article" date="2015" name="ISME J.">
        <title>Draft Genome Sequence of Streptomyces incarnatus NRRL8089, which Produces the Nucleoside Antibiotic Sinefungin.</title>
        <authorList>
            <person name="Oshima K."/>
            <person name="Hattori M."/>
            <person name="Shimizu H."/>
            <person name="Fukuda K."/>
            <person name="Nemoto M."/>
            <person name="Inagaki K."/>
            <person name="Tamura T."/>
        </authorList>
    </citation>
    <scope>NUCLEOTIDE SEQUENCE</scope>
    <source>
        <strain evidence="3">FACHB-1375</strain>
    </source>
</reference>
<evidence type="ECO:0000313" key="3">
    <source>
        <dbReference type="EMBL" id="MBD2183671.1"/>
    </source>
</evidence>
<feature type="domain" description="Haem-binding uptake Tiki superfamily ChaN" evidence="2">
    <location>
        <begin position="44"/>
        <end position="253"/>
    </location>
</feature>
<organism evidence="3 4">
    <name type="scientific">Aerosakkonema funiforme FACHB-1375</name>
    <dbReference type="NCBI Taxonomy" id="2949571"/>
    <lineage>
        <taxon>Bacteria</taxon>
        <taxon>Bacillati</taxon>
        <taxon>Cyanobacteriota</taxon>
        <taxon>Cyanophyceae</taxon>
        <taxon>Oscillatoriophycideae</taxon>
        <taxon>Aerosakkonematales</taxon>
        <taxon>Aerosakkonemataceae</taxon>
        <taxon>Aerosakkonema</taxon>
    </lineage>
</organism>
<evidence type="ECO:0000313" key="4">
    <source>
        <dbReference type="Proteomes" id="UP000641646"/>
    </source>
</evidence>
<dbReference type="Pfam" id="PF04187">
    <property type="entry name" value="Cofac_haem_bdg"/>
    <property type="match status" value="1"/>
</dbReference>
<dbReference type="SUPFAM" id="SSF159501">
    <property type="entry name" value="EreA/ChaN-like"/>
    <property type="match status" value="1"/>
</dbReference>
<evidence type="ECO:0000259" key="2">
    <source>
        <dbReference type="Pfam" id="PF04187"/>
    </source>
</evidence>
<dbReference type="EMBL" id="JACJPW010000061">
    <property type="protein sequence ID" value="MBD2183671.1"/>
    <property type="molecule type" value="Genomic_DNA"/>
</dbReference>
<comment type="caution">
    <text evidence="3">The sequence shown here is derived from an EMBL/GenBank/DDBJ whole genome shotgun (WGS) entry which is preliminary data.</text>
</comment>
<feature type="chain" id="PRO_5037530205" evidence="1">
    <location>
        <begin position="27"/>
        <end position="293"/>
    </location>
</feature>
<dbReference type="AlphaFoldDB" id="A0A926VGQ4"/>
<evidence type="ECO:0000256" key="1">
    <source>
        <dbReference type="SAM" id="SignalP"/>
    </source>
</evidence>
<dbReference type="Gene3D" id="3.40.50.11550">
    <property type="match status" value="1"/>
</dbReference>
<protein>
    <submittedName>
        <fullName evidence="3">ChaN family lipoprotein</fullName>
    </submittedName>
</protein>
<gene>
    <name evidence="3" type="ORF">H6G03_21850</name>
</gene>
<keyword evidence="1" id="KW-0732">Signal</keyword>
<dbReference type="Proteomes" id="UP000641646">
    <property type="component" value="Unassembled WGS sequence"/>
</dbReference>
<keyword evidence="3" id="KW-0449">Lipoprotein</keyword>
<reference evidence="3" key="2">
    <citation type="submission" date="2020-08" db="EMBL/GenBank/DDBJ databases">
        <authorList>
            <person name="Chen M."/>
            <person name="Teng W."/>
            <person name="Zhao L."/>
            <person name="Hu C."/>
            <person name="Zhou Y."/>
            <person name="Han B."/>
            <person name="Song L."/>
            <person name="Shu W."/>
        </authorList>
    </citation>
    <scope>NUCLEOTIDE SEQUENCE</scope>
    <source>
        <strain evidence="3">FACHB-1375</strain>
    </source>
</reference>
<feature type="signal peptide" evidence="1">
    <location>
        <begin position="1"/>
        <end position="26"/>
    </location>
</feature>